<sequence length="122" mass="13232">RTPEELAYQKPVTSYAAQKKAEQYHRHFYPKGAVGCGTTGGKTIPLVHPEGWVYAPGDTPPPLTAKKTKTKHSSRHQQKKVEAASQIDSANEAVPIVEHSPYKAGDAKSIEVGQLAKVDDQA</sequence>
<feature type="compositionally biased region" description="Basic residues" evidence="1">
    <location>
        <begin position="66"/>
        <end position="78"/>
    </location>
</feature>
<proteinExistence type="predicted"/>
<protein>
    <submittedName>
        <fullName evidence="2">Uncharacterized protein</fullName>
    </submittedName>
</protein>
<accession>A0AAN6XP44</accession>
<reference evidence="2" key="2">
    <citation type="submission" date="2023-05" db="EMBL/GenBank/DDBJ databases">
        <authorList>
            <consortium name="Lawrence Berkeley National Laboratory"/>
            <person name="Steindorff A."/>
            <person name="Hensen N."/>
            <person name="Bonometti L."/>
            <person name="Westerberg I."/>
            <person name="Brannstrom I.O."/>
            <person name="Guillou S."/>
            <person name="Cros-Aarteil S."/>
            <person name="Calhoun S."/>
            <person name="Haridas S."/>
            <person name="Kuo A."/>
            <person name="Mondo S."/>
            <person name="Pangilinan J."/>
            <person name="Riley R."/>
            <person name="Labutti K."/>
            <person name="Andreopoulos B."/>
            <person name="Lipzen A."/>
            <person name="Chen C."/>
            <person name="Yanf M."/>
            <person name="Daum C."/>
            <person name="Ng V."/>
            <person name="Clum A."/>
            <person name="Ohm R."/>
            <person name="Martin F."/>
            <person name="Silar P."/>
            <person name="Natvig D."/>
            <person name="Lalanne C."/>
            <person name="Gautier V."/>
            <person name="Ament-Velasquez S.L."/>
            <person name="Kruys A."/>
            <person name="Hutchinson M.I."/>
            <person name="Powell A.J."/>
            <person name="Barry K."/>
            <person name="Miller A.N."/>
            <person name="Grigoriev I.V."/>
            <person name="Debuchy R."/>
            <person name="Gladieux P."/>
            <person name="Thoren M.H."/>
            <person name="Johannesson H."/>
        </authorList>
    </citation>
    <scope>NUCLEOTIDE SEQUENCE</scope>
    <source>
        <strain evidence="2">CBS 315.58</strain>
    </source>
</reference>
<comment type="caution">
    <text evidence="2">The sequence shown here is derived from an EMBL/GenBank/DDBJ whole genome shotgun (WGS) entry which is preliminary data.</text>
</comment>
<evidence type="ECO:0000313" key="3">
    <source>
        <dbReference type="Proteomes" id="UP001303160"/>
    </source>
</evidence>
<evidence type="ECO:0000313" key="2">
    <source>
        <dbReference type="EMBL" id="KAK4203953.1"/>
    </source>
</evidence>
<dbReference type="EMBL" id="MU863885">
    <property type="protein sequence ID" value="KAK4203953.1"/>
    <property type="molecule type" value="Genomic_DNA"/>
</dbReference>
<feature type="non-terminal residue" evidence="2">
    <location>
        <position position="122"/>
    </location>
</feature>
<name>A0AAN6XP44_9PEZI</name>
<organism evidence="2 3">
    <name type="scientific">Triangularia verruculosa</name>
    <dbReference type="NCBI Taxonomy" id="2587418"/>
    <lineage>
        <taxon>Eukaryota</taxon>
        <taxon>Fungi</taxon>
        <taxon>Dikarya</taxon>
        <taxon>Ascomycota</taxon>
        <taxon>Pezizomycotina</taxon>
        <taxon>Sordariomycetes</taxon>
        <taxon>Sordariomycetidae</taxon>
        <taxon>Sordariales</taxon>
        <taxon>Podosporaceae</taxon>
        <taxon>Triangularia</taxon>
    </lineage>
</organism>
<reference evidence="2" key="1">
    <citation type="journal article" date="2023" name="Mol. Phylogenet. Evol.">
        <title>Genome-scale phylogeny and comparative genomics of the fungal order Sordariales.</title>
        <authorList>
            <person name="Hensen N."/>
            <person name="Bonometti L."/>
            <person name="Westerberg I."/>
            <person name="Brannstrom I.O."/>
            <person name="Guillou S."/>
            <person name="Cros-Aarteil S."/>
            <person name="Calhoun S."/>
            <person name="Haridas S."/>
            <person name="Kuo A."/>
            <person name="Mondo S."/>
            <person name="Pangilinan J."/>
            <person name="Riley R."/>
            <person name="LaButti K."/>
            <person name="Andreopoulos B."/>
            <person name="Lipzen A."/>
            <person name="Chen C."/>
            <person name="Yan M."/>
            <person name="Daum C."/>
            <person name="Ng V."/>
            <person name="Clum A."/>
            <person name="Steindorff A."/>
            <person name="Ohm R.A."/>
            <person name="Martin F."/>
            <person name="Silar P."/>
            <person name="Natvig D.O."/>
            <person name="Lalanne C."/>
            <person name="Gautier V."/>
            <person name="Ament-Velasquez S.L."/>
            <person name="Kruys A."/>
            <person name="Hutchinson M.I."/>
            <person name="Powell A.J."/>
            <person name="Barry K."/>
            <person name="Miller A.N."/>
            <person name="Grigoriev I.V."/>
            <person name="Debuchy R."/>
            <person name="Gladieux P."/>
            <person name="Hiltunen Thoren M."/>
            <person name="Johannesson H."/>
        </authorList>
    </citation>
    <scope>NUCLEOTIDE SEQUENCE</scope>
    <source>
        <strain evidence="2">CBS 315.58</strain>
    </source>
</reference>
<feature type="region of interest" description="Disordered" evidence="1">
    <location>
        <begin position="53"/>
        <end position="100"/>
    </location>
</feature>
<gene>
    <name evidence="2" type="ORF">QBC40DRAFT_153222</name>
</gene>
<keyword evidence="3" id="KW-1185">Reference proteome</keyword>
<dbReference type="Proteomes" id="UP001303160">
    <property type="component" value="Unassembled WGS sequence"/>
</dbReference>
<evidence type="ECO:0000256" key="1">
    <source>
        <dbReference type="SAM" id="MobiDB-lite"/>
    </source>
</evidence>
<dbReference type="AlphaFoldDB" id="A0AAN6XP44"/>
<feature type="non-terminal residue" evidence="2">
    <location>
        <position position="1"/>
    </location>
</feature>